<dbReference type="InterPro" id="IPR036922">
    <property type="entry name" value="Rieske_2Fe-2S_sf"/>
</dbReference>
<evidence type="ECO:0000256" key="3">
    <source>
        <dbReference type="ARBA" id="ARBA00022714"/>
    </source>
</evidence>
<dbReference type="RefSeq" id="WP_269894033.1">
    <property type="nucleotide sequence ID" value="NZ_JAPZPY010000003.1"/>
</dbReference>
<evidence type="ECO:0000256" key="11">
    <source>
        <dbReference type="SAM" id="SignalP"/>
    </source>
</evidence>
<dbReference type="InterPro" id="IPR014349">
    <property type="entry name" value="Rieske_Fe-S_prot"/>
</dbReference>
<feature type="signal peptide" evidence="11">
    <location>
        <begin position="1"/>
        <end position="30"/>
    </location>
</feature>
<evidence type="ECO:0000256" key="6">
    <source>
        <dbReference type="ARBA" id="ARBA00023014"/>
    </source>
</evidence>
<evidence type="ECO:0000256" key="1">
    <source>
        <dbReference type="ARBA" id="ARBA00002494"/>
    </source>
</evidence>
<dbReference type="SUPFAM" id="SSF50022">
    <property type="entry name" value="ISP domain"/>
    <property type="match status" value="1"/>
</dbReference>
<feature type="compositionally biased region" description="Pro residues" evidence="10">
    <location>
        <begin position="39"/>
        <end position="54"/>
    </location>
</feature>
<dbReference type="PRINTS" id="PR00162">
    <property type="entry name" value="RIESKE"/>
</dbReference>
<keyword evidence="7" id="KW-1015">Disulfide bond</keyword>
<evidence type="ECO:0000256" key="5">
    <source>
        <dbReference type="ARBA" id="ARBA00023004"/>
    </source>
</evidence>
<evidence type="ECO:0000256" key="9">
    <source>
        <dbReference type="ARBA" id="ARBA00034078"/>
    </source>
</evidence>
<dbReference type="Proteomes" id="UP001142153">
    <property type="component" value="Unassembled WGS sequence"/>
</dbReference>
<feature type="region of interest" description="Disordered" evidence="10">
    <location>
        <begin position="35"/>
        <end position="60"/>
    </location>
</feature>
<keyword evidence="11" id="KW-0732">Signal</keyword>
<keyword evidence="14" id="KW-1185">Reference proteome</keyword>
<dbReference type="PANTHER" id="PTHR10134">
    <property type="entry name" value="CYTOCHROME B-C1 COMPLEX SUBUNIT RIESKE, MITOCHONDRIAL"/>
    <property type="match status" value="1"/>
</dbReference>
<dbReference type="Gene3D" id="2.102.10.10">
    <property type="entry name" value="Rieske [2Fe-2S] iron-sulphur domain"/>
    <property type="match status" value="1"/>
</dbReference>
<feature type="domain" description="Rieske" evidence="12">
    <location>
        <begin position="54"/>
        <end position="147"/>
    </location>
</feature>
<evidence type="ECO:0000259" key="12">
    <source>
        <dbReference type="PROSITE" id="PS51296"/>
    </source>
</evidence>
<evidence type="ECO:0000256" key="7">
    <source>
        <dbReference type="ARBA" id="ARBA00023157"/>
    </source>
</evidence>
<evidence type="ECO:0000313" key="13">
    <source>
        <dbReference type="EMBL" id="MCZ8379343.1"/>
    </source>
</evidence>
<keyword evidence="4" id="KW-0479">Metal-binding</keyword>
<protein>
    <recommendedName>
        <fullName evidence="2">Cytochrome bc1 complex Rieske iron-sulfur subunit</fullName>
    </recommendedName>
    <alternativeName>
        <fullName evidence="8">Cytochrome bc1 reductase complex subunit QcrA</fullName>
    </alternativeName>
</protein>
<keyword evidence="5" id="KW-0408">Iron</keyword>
<dbReference type="Pfam" id="PF00355">
    <property type="entry name" value="Rieske"/>
    <property type="match status" value="1"/>
</dbReference>
<sequence length="148" mass="14701">MFLHDILLSRQKLIAAAGLGLAATVLSACATYGKEPTPGEAPAPNPEPDAPGAPPTVQGIANTADIPVGSGLIVDGVVVTQPSEGVFAGFSAVCTHAGCTVSEVVDGTIVCPCHGSRFNLDGSVANGPASRPLDTRAVSVRGDSIVLG</sequence>
<dbReference type="InterPro" id="IPR005805">
    <property type="entry name" value="Rieske_Fe-S_prot_C"/>
</dbReference>
<evidence type="ECO:0000256" key="2">
    <source>
        <dbReference type="ARBA" id="ARBA00015816"/>
    </source>
</evidence>
<gene>
    <name evidence="13" type="ORF">O6P37_10745</name>
</gene>
<accession>A0ABT4PS11</accession>
<reference evidence="13" key="1">
    <citation type="submission" date="2022-12" db="EMBL/GenBank/DDBJ databases">
        <authorList>
            <person name="Deng Y."/>
            <person name="Zhang Y.-Q."/>
        </authorList>
    </citation>
    <scope>NUCLEOTIDE SEQUENCE</scope>
    <source>
        <strain evidence="13">CPCC 205372</strain>
    </source>
</reference>
<proteinExistence type="predicted"/>
<name>A0ABT4PS11_9MYCO</name>
<evidence type="ECO:0000256" key="4">
    <source>
        <dbReference type="ARBA" id="ARBA00022723"/>
    </source>
</evidence>
<evidence type="ECO:0000313" key="14">
    <source>
        <dbReference type="Proteomes" id="UP001142153"/>
    </source>
</evidence>
<comment type="cofactor">
    <cofactor evidence="9">
        <name>[2Fe-2S] cluster</name>
        <dbReference type="ChEBI" id="CHEBI:190135"/>
    </cofactor>
</comment>
<evidence type="ECO:0000256" key="10">
    <source>
        <dbReference type="SAM" id="MobiDB-lite"/>
    </source>
</evidence>
<evidence type="ECO:0000256" key="8">
    <source>
        <dbReference type="ARBA" id="ARBA00029586"/>
    </source>
</evidence>
<dbReference type="PROSITE" id="PS51296">
    <property type="entry name" value="RIESKE"/>
    <property type="match status" value="1"/>
</dbReference>
<keyword evidence="3" id="KW-0001">2Fe-2S</keyword>
<dbReference type="EMBL" id="JAPZPY010000003">
    <property type="protein sequence ID" value="MCZ8379343.1"/>
    <property type="molecule type" value="Genomic_DNA"/>
</dbReference>
<dbReference type="CDD" id="cd03467">
    <property type="entry name" value="Rieske"/>
    <property type="match status" value="1"/>
</dbReference>
<comment type="function">
    <text evidence="1">Iron-sulfur subunit of the cytochrome bc1 complex, an essential component of the respiratory electron transport chain required for ATP synthesis. The bc1 complex catalyzes the oxidation of menaquinol and the reduction of cytochrome c in the respiratory chain. The bc1 complex operates through a Q-cycle mechanism that couples electron transfer to generation of the proton gradient that drives ATP synthesis.</text>
</comment>
<comment type="caution">
    <text evidence="13">The sequence shown here is derived from an EMBL/GenBank/DDBJ whole genome shotgun (WGS) entry which is preliminary data.</text>
</comment>
<feature type="chain" id="PRO_5047491191" description="Cytochrome bc1 complex Rieske iron-sulfur subunit" evidence="11">
    <location>
        <begin position="31"/>
        <end position="148"/>
    </location>
</feature>
<organism evidence="13 14">
    <name type="scientific">Mycobacterium hippophais</name>
    <dbReference type="NCBI Taxonomy" id="3016340"/>
    <lineage>
        <taxon>Bacteria</taxon>
        <taxon>Bacillati</taxon>
        <taxon>Actinomycetota</taxon>
        <taxon>Actinomycetes</taxon>
        <taxon>Mycobacteriales</taxon>
        <taxon>Mycobacteriaceae</taxon>
        <taxon>Mycobacterium</taxon>
    </lineage>
</organism>
<dbReference type="InterPro" id="IPR017941">
    <property type="entry name" value="Rieske_2Fe-2S"/>
</dbReference>
<keyword evidence="6" id="KW-0411">Iron-sulfur</keyword>